<comment type="similarity">
    <text evidence="1">Belongs to the dynein light chain Tctex-type family.</text>
</comment>
<dbReference type="InParanoid" id="A7RTX2"/>
<keyword evidence="3 4" id="KW-0040">ANK repeat</keyword>
<dbReference type="STRING" id="45351.A7RTX2"/>
<gene>
    <name evidence="6" type="ORF">NEMVEDRAFT_v1g202102</name>
</gene>
<feature type="repeat" description="ANK" evidence="4">
    <location>
        <begin position="104"/>
        <end position="140"/>
    </location>
</feature>
<proteinExistence type="inferred from homology"/>
<dbReference type="Pfam" id="PF12796">
    <property type="entry name" value="Ank_2"/>
    <property type="match status" value="1"/>
</dbReference>
<dbReference type="Gene3D" id="1.25.40.20">
    <property type="entry name" value="Ankyrin repeat-containing domain"/>
    <property type="match status" value="1"/>
</dbReference>
<dbReference type="eggNOG" id="KOG4108">
    <property type="taxonomic scope" value="Eukaryota"/>
</dbReference>
<dbReference type="PANTHER" id="PTHR24198">
    <property type="entry name" value="ANKYRIN REPEAT AND PROTEIN KINASE DOMAIN-CONTAINING PROTEIN"/>
    <property type="match status" value="1"/>
</dbReference>
<feature type="compositionally biased region" description="Polar residues" evidence="5">
    <location>
        <begin position="196"/>
        <end position="220"/>
    </location>
</feature>
<dbReference type="CDD" id="cd21451">
    <property type="entry name" value="DLC-like_TCTEX1D"/>
    <property type="match status" value="1"/>
</dbReference>
<dbReference type="Pfam" id="PF03645">
    <property type="entry name" value="Tctex-1"/>
    <property type="match status" value="1"/>
</dbReference>
<dbReference type="eggNOG" id="KOG0504">
    <property type="taxonomic scope" value="Eukaryota"/>
</dbReference>
<dbReference type="Pfam" id="PF00023">
    <property type="entry name" value="Ank"/>
    <property type="match status" value="1"/>
</dbReference>
<accession>A7RTX2</accession>
<organism evidence="6 7">
    <name type="scientific">Nematostella vectensis</name>
    <name type="common">Starlet sea anemone</name>
    <dbReference type="NCBI Taxonomy" id="45351"/>
    <lineage>
        <taxon>Eukaryota</taxon>
        <taxon>Metazoa</taxon>
        <taxon>Cnidaria</taxon>
        <taxon>Anthozoa</taxon>
        <taxon>Hexacorallia</taxon>
        <taxon>Actiniaria</taxon>
        <taxon>Edwardsiidae</taxon>
        <taxon>Nematostella</taxon>
    </lineage>
</organism>
<dbReference type="HOGENOM" id="CLU_436348_0_0_1"/>
<dbReference type="SUPFAM" id="SSF48403">
    <property type="entry name" value="Ankyrin repeat"/>
    <property type="match status" value="1"/>
</dbReference>
<evidence type="ECO:0000256" key="2">
    <source>
        <dbReference type="ARBA" id="ARBA00022737"/>
    </source>
</evidence>
<dbReference type="Proteomes" id="UP000001593">
    <property type="component" value="Unassembled WGS sequence"/>
</dbReference>
<reference evidence="6 7" key="1">
    <citation type="journal article" date="2007" name="Science">
        <title>Sea anemone genome reveals ancestral eumetazoan gene repertoire and genomic organization.</title>
        <authorList>
            <person name="Putnam N.H."/>
            <person name="Srivastava M."/>
            <person name="Hellsten U."/>
            <person name="Dirks B."/>
            <person name="Chapman J."/>
            <person name="Salamov A."/>
            <person name="Terry A."/>
            <person name="Shapiro H."/>
            <person name="Lindquist E."/>
            <person name="Kapitonov V.V."/>
            <person name="Jurka J."/>
            <person name="Genikhovich G."/>
            <person name="Grigoriev I.V."/>
            <person name="Lucas S.M."/>
            <person name="Steele R.E."/>
            <person name="Finnerty J.R."/>
            <person name="Technau U."/>
            <person name="Martindale M.Q."/>
            <person name="Rokhsar D.S."/>
        </authorList>
    </citation>
    <scope>NUCLEOTIDE SEQUENCE [LARGE SCALE GENOMIC DNA]</scope>
    <source>
        <strain evidence="7">CH2 X CH6</strain>
    </source>
</reference>
<dbReference type="EMBL" id="DS469538">
    <property type="protein sequence ID" value="EDO45160.1"/>
    <property type="molecule type" value="Genomic_DNA"/>
</dbReference>
<name>A7RTX2_NEMVE</name>
<dbReference type="InterPro" id="IPR038586">
    <property type="entry name" value="Tctex-1-like_sf"/>
</dbReference>
<evidence type="ECO:0000313" key="6">
    <source>
        <dbReference type="EMBL" id="EDO45160.1"/>
    </source>
</evidence>
<dbReference type="PROSITE" id="PS50088">
    <property type="entry name" value="ANK_REPEAT"/>
    <property type="match status" value="1"/>
</dbReference>
<dbReference type="AlphaFoldDB" id="A7RTX2"/>
<dbReference type="Gene3D" id="3.30.1140.40">
    <property type="entry name" value="Tctex-1"/>
    <property type="match status" value="1"/>
</dbReference>
<dbReference type="InterPro" id="IPR005334">
    <property type="entry name" value="Tctex-1-like"/>
</dbReference>
<keyword evidence="2" id="KW-0677">Repeat</keyword>
<sequence>MSALTNAIRNKRFHQAKLLVEMGIDVNYRNSAKRTALMELCLLEEEGKAAKLARIMLSRGARVGIRDSHGMTALCHAAKLNREQLVSVILEETHSFDPNTADKSGNTALHYAAMTGNFMLLNQVLQVLKKLSLNTDKINLNGETPLICAAKSGNVFCSRILVLEGNASPHARDRLEFKTAKEWERSRLFLKRGSISSPDSSFVQTQRSRTSMSLPFSGTLPSEPARVEQPPSSARSRKSGNLYDELRPYTAPELPKKSGKPAGKNHFDNLRQLYSLFEKQLSYSYREKAVKPRSPTPPPSEDEDFDMWGTCDISGEMIPGNAIQLSCPTNRRLSVSKTAKIAVKTNNLLRRRSVAVTAPSAKPNTTRRMSTASRPTLMNKNLSESLPASMFSQKKAAAVRKNSINVISSVSAGIKIKGRRQSAEGEGVQAERTSTYSMAAGVSMESSGLTVERPSLLARRRSYSFDSAELELKRLSKSGNLEISALQSLATRLFLLEDQVNPHSSVFYQQNEEEVNRTEKSDLEKLTKCSEEVIASVLLEYLSGKVYDESICSQQTAAISKKVEQQMKGKVLKDKQKVLALAFIGEVRNQGIQVTSQCLWDPLSDFMASASLCVNNLFAVCYVFVVQ</sequence>
<evidence type="ECO:0000256" key="3">
    <source>
        <dbReference type="ARBA" id="ARBA00023043"/>
    </source>
</evidence>
<evidence type="ECO:0000256" key="1">
    <source>
        <dbReference type="ARBA" id="ARBA00005361"/>
    </source>
</evidence>
<dbReference type="InterPro" id="IPR036770">
    <property type="entry name" value="Ankyrin_rpt-contain_sf"/>
</dbReference>
<evidence type="ECO:0000313" key="7">
    <source>
        <dbReference type="Proteomes" id="UP000001593"/>
    </source>
</evidence>
<dbReference type="PANTHER" id="PTHR24198:SF165">
    <property type="entry name" value="ANKYRIN REPEAT-CONTAINING PROTEIN-RELATED"/>
    <property type="match status" value="1"/>
</dbReference>
<feature type="region of interest" description="Disordered" evidence="5">
    <location>
        <begin position="196"/>
        <end position="243"/>
    </location>
</feature>
<evidence type="ECO:0000256" key="4">
    <source>
        <dbReference type="PROSITE-ProRule" id="PRU00023"/>
    </source>
</evidence>
<dbReference type="SMART" id="SM00248">
    <property type="entry name" value="ANK"/>
    <property type="match status" value="5"/>
</dbReference>
<evidence type="ECO:0000256" key="5">
    <source>
        <dbReference type="SAM" id="MobiDB-lite"/>
    </source>
</evidence>
<keyword evidence="7" id="KW-1185">Reference proteome</keyword>
<dbReference type="InterPro" id="IPR002110">
    <property type="entry name" value="Ankyrin_rpt"/>
</dbReference>
<protein>
    <submittedName>
        <fullName evidence="6">Uncharacterized protein</fullName>
    </submittedName>
</protein>